<accession>A0A427T5P4</accession>
<dbReference type="PROSITE" id="PS51257">
    <property type="entry name" value="PROKAR_LIPOPROTEIN"/>
    <property type="match status" value="1"/>
</dbReference>
<proteinExistence type="predicted"/>
<feature type="chain" id="PRO_5039597270" evidence="1">
    <location>
        <begin position="24"/>
        <end position="300"/>
    </location>
</feature>
<dbReference type="OrthoDB" id="7185741at2"/>
<name>A0A427T5P4_9PSEU</name>
<organism evidence="3 4">
    <name type="scientific">Amycolatopsis eburnea</name>
    <dbReference type="NCBI Taxonomy" id="2267691"/>
    <lineage>
        <taxon>Bacteria</taxon>
        <taxon>Bacillati</taxon>
        <taxon>Actinomycetota</taxon>
        <taxon>Actinomycetes</taxon>
        <taxon>Pseudonocardiales</taxon>
        <taxon>Pseudonocardiaceae</taxon>
        <taxon>Amycolatopsis</taxon>
    </lineage>
</organism>
<dbReference type="Gene3D" id="3.40.50.1820">
    <property type="entry name" value="alpha/beta hydrolase"/>
    <property type="match status" value="1"/>
</dbReference>
<dbReference type="PANTHER" id="PTHR46438:SF11">
    <property type="entry name" value="LIPASE-RELATED"/>
    <property type="match status" value="1"/>
</dbReference>
<dbReference type="InterPro" id="IPR000073">
    <property type="entry name" value="AB_hydrolase_1"/>
</dbReference>
<keyword evidence="4" id="KW-1185">Reference proteome</keyword>
<evidence type="ECO:0000259" key="2">
    <source>
        <dbReference type="SMART" id="SM00824"/>
    </source>
</evidence>
<protein>
    <submittedName>
        <fullName evidence="3">Alpha/beta fold hydrolase</fullName>
    </submittedName>
</protein>
<dbReference type="InterPro" id="IPR020802">
    <property type="entry name" value="TesA-like"/>
</dbReference>
<dbReference type="GO" id="GO:0016787">
    <property type="term" value="F:hydrolase activity"/>
    <property type="evidence" value="ECO:0007669"/>
    <property type="project" value="UniProtKB-KW"/>
</dbReference>
<dbReference type="SUPFAM" id="SSF53474">
    <property type="entry name" value="alpha/beta-Hydrolases"/>
    <property type="match status" value="1"/>
</dbReference>
<evidence type="ECO:0000256" key="1">
    <source>
        <dbReference type="SAM" id="SignalP"/>
    </source>
</evidence>
<dbReference type="AlphaFoldDB" id="A0A427T5P4"/>
<feature type="domain" description="Thioesterase TesA-like" evidence="2">
    <location>
        <begin position="63"/>
        <end position="295"/>
    </location>
</feature>
<sequence>MFRNVKTAAVAALVCAMAGPVLAGCDEASESATPATATGTGNAGQSPISGTAKITVDGRSVNVSCSGTQVDGQPVVVLLAGLGDGLDKLADFQKTLSEKHRVCSYDRLGEGASDQPPGPQTLESSGKVLTGVLDRVAGGRPAVLAAHSMGGLIAARYTPAHQDRVAGLVLMDATPSTIVADTSAGIPESATGPAAEARAGAVAGYTGQNPEQLSIQDGEVGYAGDIPVVVIRHGQPYLAQQIPQYGEALEKAWTAGQEKWLDLSSRSEAVVATTSDHYIYVNQPAIAVEAVQHVIAEAKN</sequence>
<comment type="caution">
    <text evidence="3">The sequence shown here is derived from an EMBL/GenBank/DDBJ whole genome shotgun (WGS) entry which is preliminary data.</text>
</comment>
<evidence type="ECO:0000313" key="3">
    <source>
        <dbReference type="EMBL" id="RSD14113.1"/>
    </source>
</evidence>
<keyword evidence="1" id="KW-0732">Signal</keyword>
<dbReference type="InterPro" id="IPR029058">
    <property type="entry name" value="AB_hydrolase_fold"/>
</dbReference>
<dbReference type="EMBL" id="RSEC01000058">
    <property type="protein sequence ID" value="RSD14113.1"/>
    <property type="molecule type" value="Genomic_DNA"/>
</dbReference>
<gene>
    <name evidence="3" type="ORF">EIY87_31265</name>
</gene>
<dbReference type="SMART" id="SM00824">
    <property type="entry name" value="PKS_TE"/>
    <property type="match status" value="1"/>
</dbReference>
<feature type="signal peptide" evidence="1">
    <location>
        <begin position="1"/>
        <end position="23"/>
    </location>
</feature>
<dbReference type="PANTHER" id="PTHR46438">
    <property type="entry name" value="ALPHA/BETA-HYDROLASES SUPERFAMILY PROTEIN"/>
    <property type="match status" value="1"/>
</dbReference>
<dbReference type="Proteomes" id="UP000267081">
    <property type="component" value="Unassembled WGS sequence"/>
</dbReference>
<dbReference type="RefSeq" id="WP_125313387.1">
    <property type="nucleotide sequence ID" value="NZ_RSEC01000058.1"/>
</dbReference>
<dbReference type="Pfam" id="PF00561">
    <property type="entry name" value="Abhydrolase_1"/>
    <property type="match status" value="1"/>
</dbReference>
<evidence type="ECO:0000313" key="4">
    <source>
        <dbReference type="Proteomes" id="UP000267081"/>
    </source>
</evidence>
<reference evidence="3 4" key="1">
    <citation type="submission" date="2018-12" db="EMBL/GenBank/DDBJ databases">
        <title>Amycolatopsis eburnea sp. nov. actinomycete associate with arbuscular mycorrhiza fungal spore.</title>
        <authorList>
            <person name="Lumyong S."/>
            <person name="Chaiya L."/>
        </authorList>
    </citation>
    <scope>NUCLEOTIDE SEQUENCE [LARGE SCALE GENOMIC DNA]</scope>
    <source>
        <strain evidence="3 4">GLM-1</strain>
    </source>
</reference>
<keyword evidence="3" id="KW-0378">Hydrolase</keyword>